<evidence type="ECO:0000313" key="11">
    <source>
        <dbReference type="Ensembl" id="ENSENLP00000027314.1"/>
    </source>
</evidence>
<dbReference type="Ensembl" id="ENSENLT00000028147.1">
    <property type="protein sequence ID" value="ENSENLP00000027314.1"/>
    <property type="gene ID" value="ENSENLG00000012232.1"/>
</dbReference>
<evidence type="ECO:0000313" key="12">
    <source>
        <dbReference type="Proteomes" id="UP000472264"/>
    </source>
</evidence>
<feature type="transmembrane region" description="Helical" evidence="8">
    <location>
        <begin position="459"/>
        <end position="477"/>
    </location>
</feature>
<dbReference type="PANTHER" id="PTHR12308">
    <property type="entry name" value="ANOCTAMIN"/>
    <property type="match status" value="1"/>
</dbReference>
<gene>
    <name evidence="11" type="primary">ano3</name>
</gene>
<dbReference type="InterPro" id="IPR049452">
    <property type="entry name" value="Anoctamin_TM"/>
</dbReference>
<evidence type="ECO:0000259" key="9">
    <source>
        <dbReference type="Pfam" id="PF04547"/>
    </source>
</evidence>
<reference evidence="11" key="3">
    <citation type="submission" date="2025-09" db="UniProtKB">
        <authorList>
            <consortium name="Ensembl"/>
        </authorList>
    </citation>
    <scope>IDENTIFICATION</scope>
</reference>
<feature type="transmembrane region" description="Helical" evidence="8">
    <location>
        <begin position="883"/>
        <end position="908"/>
    </location>
</feature>
<reference evidence="11" key="2">
    <citation type="submission" date="2025-08" db="UniProtKB">
        <authorList>
            <consortium name="Ensembl"/>
        </authorList>
    </citation>
    <scope>IDENTIFICATION</scope>
</reference>
<dbReference type="InterPro" id="IPR032394">
    <property type="entry name" value="Anoct_dimer"/>
</dbReference>
<feature type="transmembrane region" description="Helical" evidence="8">
    <location>
        <begin position="803"/>
        <end position="827"/>
    </location>
</feature>
<dbReference type="GO" id="GO:0046983">
    <property type="term" value="F:protein dimerization activity"/>
    <property type="evidence" value="ECO:0007669"/>
    <property type="project" value="InterPro"/>
</dbReference>
<reference evidence="11" key="1">
    <citation type="submission" date="2021-04" db="EMBL/GenBank/DDBJ databases">
        <authorList>
            <consortium name="Wellcome Sanger Institute Data Sharing"/>
        </authorList>
    </citation>
    <scope>NUCLEOTIDE SEQUENCE [LARGE SCALE GENOMIC DNA]</scope>
</reference>
<dbReference type="InParanoid" id="A0A665V6J6"/>
<keyword evidence="7" id="KW-0325">Glycoprotein</keyword>
<keyword evidence="3" id="KW-1003">Cell membrane</keyword>
<feature type="transmembrane region" description="Helical" evidence="8">
    <location>
        <begin position="629"/>
        <end position="652"/>
    </location>
</feature>
<evidence type="ECO:0000259" key="10">
    <source>
        <dbReference type="Pfam" id="PF16178"/>
    </source>
</evidence>
<evidence type="ECO:0000256" key="2">
    <source>
        <dbReference type="ARBA" id="ARBA00009671"/>
    </source>
</evidence>
<evidence type="ECO:0000256" key="8">
    <source>
        <dbReference type="RuleBase" id="RU280814"/>
    </source>
</evidence>
<evidence type="ECO:0000256" key="6">
    <source>
        <dbReference type="ARBA" id="ARBA00023136"/>
    </source>
</evidence>
<dbReference type="Pfam" id="PF04547">
    <property type="entry name" value="Anoctamin"/>
    <property type="match status" value="1"/>
</dbReference>
<feature type="domain" description="Anoctamin transmembrane" evidence="9">
    <location>
        <begin position="371"/>
        <end position="922"/>
    </location>
</feature>
<accession>A0A665V6J6</accession>
<evidence type="ECO:0000256" key="7">
    <source>
        <dbReference type="ARBA" id="ARBA00023180"/>
    </source>
</evidence>
<sequence>MHTSISEILKEKSLKPSRRSLPCLAQSQTHPINLNHFLSVPLSPEPKPEVNGLSQSISTSCSLLPPQTGKLNANGRVWFLSASITISLIVLCLCAAEDGKDHYVEESEVTTCETRADESFLLQKPATRAKLEARTDSLQPAHSSGLFFRDGKKRIEYILVYKKSSAQVEKRCTFEKNLRAEGLMLEKEPSLTNNDIMFVKIHAPWDTLCKYAEQMNIRMPFRKKCYFTDWKSKTLGGCHQIKSWLPRNPMKLDKEALPDLEETDCYTAPFSRARMHHFTINNRQTFFSNSTRSRIVHHVLQRTKYEDGKPKMGINRLLGNNTYEAAFPPHEGGYKGRHPIKTHGAQNHRHLLYERWARWGMWYKYQPLDLIRRYFGEKIGLYFAWLGWYTGMLIPAALVGVFVFLYGLFTMDSSQVSKEICEANTTIMCPMCEDTCEPWTLSDSCVYAKVTHLFDNGGTVFFAIFMAIWATVFLEFWKRRRAELTYDWDLIDWEEEEEELRPQFEAKYSKVERVNPISGKPEPFQPFPDKLSRLMVSVSGIFFMISLVLTAVFAVVVFRLIVMEKFASFNWKFVKKNWQFATSGTGVCINFMIIMSLNVVYEKVAYLLTNLEHPRTESEWENSFALKMFLFQFVNLNSSTFYIAFFLGRFAGRPGKYNKLFNRWRLEECHPSGCLIDLCLQMGVIMFFKQIWNNFMELGYPLLQNWWSRRKIKIGGGGGQNIENKDQLPQWDKDWNLQPMNAHGLVDEYLEMVLQFGFTTIFVAAFPLAPLLALLNNIIEIRLDAYKFVTQWRRPMPARATDIGIWHGILEGIGVLAVITNAFVIAITSDYIPRFVYGLLLLSDNFSFLKNSSQPRYCRYRDYRAPPWSSVPYEFTLQFWHVLAARLAFIIVFEHLVFGIKSFIAYLIPDMPKDLCDRMRREKYLMQEMMYEAELEHLQKERKKNGRRYHHEWP</sequence>
<organism evidence="11 12">
    <name type="scientific">Echeneis naucrates</name>
    <name type="common">Live sharksucker</name>
    <dbReference type="NCBI Taxonomy" id="173247"/>
    <lineage>
        <taxon>Eukaryota</taxon>
        <taxon>Metazoa</taxon>
        <taxon>Chordata</taxon>
        <taxon>Craniata</taxon>
        <taxon>Vertebrata</taxon>
        <taxon>Euteleostomi</taxon>
        <taxon>Actinopterygii</taxon>
        <taxon>Neopterygii</taxon>
        <taxon>Teleostei</taxon>
        <taxon>Neoteleostei</taxon>
        <taxon>Acanthomorphata</taxon>
        <taxon>Carangaria</taxon>
        <taxon>Carangiformes</taxon>
        <taxon>Echeneidae</taxon>
        <taxon>Echeneis</taxon>
    </lineage>
</organism>
<comment type="similarity">
    <text evidence="2 8">Belongs to the anoctamin family.</text>
</comment>
<protein>
    <recommendedName>
        <fullName evidence="8">Anoctamin</fullName>
    </recommendedName>
</protein>
<feature type="domain" description="Anoctamin dimerisation" evidence="10">
    <location>
        <begin position="147"/>
        <end position="368"/>
    </location>
</feature>
<evidence type="ECO:0000256" key="5">
    <source>
        <dbReference type="ARBA" id="ARBA00022989"/>
    </source>
</evidence>
<dbReference type="PANTHER" id="PTHR12308:SF16">
    <property type="entry name" value="ANOCTAMIN-3"/>
    <property type="match status" value="1"/>
</dbReference>
<evidence type="ECO:0000256" key="3">
    <source>
        <dbReference type="ARBA" id="ARBA00022475"/>
    </source>
</evidence>
<dbReference type="Pfam" id="PF16178">
    <property type="entry name" value="Anoct_dimer"/>
    <property type="match status" value="1"/>
</dbReference>
<keyword evidence="12" id="KW-1185">Reference proteome</keyword>
<evidence type="ECO:0000256" key="1">
    <source>
        <dbReference type="ARBA" id="ARBA00004651"/>
    </source>
</evidence>
<proteinExistence type="inferred from homology"/>
<comment type="caution">
    <text evidence="8">Lacks conserved residue(s) required for the propagation of feature annotation.</text>
</comment>
<dbReference type="OMA" id="TMGRNMR"/>
<feature type="transmembrane region" description="Helical" evidence="8">
    <location>
        <begin position="382"/>
        <end position="409"/>
    </location>
</feature>
<dbReference type="InterPro" id="IPR007632">
    <property type="entry name" value="Anoctamin"/>
</dbReference>
<name>A0A665V6J6_ECHNA</name>
<evidence type="ECO:0000256" key="4">
    <source>
        <dbReference type="ARBA" id="ARBA00022692"/>
    </source>
</evidence>
<dbReference type="Proteomes" id="UP000472264">
    <property type="component" value="Chromosome 16"/>
</dbReference>
<dbReference type="GO" id="GO:0005254">
    <property type="term" value="F:chloride channel activity"/>
    <property type="evidence" value="ECO:0007669"/>
    <property type="project" value="TreeGrafter"/>
</dbReference>
<dbReference type="AlphaFoldDB" id="A0A665V6J6"/>
<keyword evidence="6 8" id="KW-0472">Membrane</keyword>
<comment type="subcellular location">
    <subcellularLocation>
        <location evidence="1">Cell membrane</location>
        <topology evidence="1">Multi-pass membrane protein</topology>
    </subcellularLocation>
    <subcellularLocation>
        <location evidence="8">Membrane</location>
        <topology evidence="8">Multi-pass membrane protein</topology>
    </subcellularLocation>
</comment>
<feature type="transmembrane region" description="Helical" evidence="8">
    <location>
        <begin position="753"/>
        <end position="775"/>
    </location>
</feature>
<feature type="transmembrane region" description="Helical" evidence="8">
    <location>
        <begin position="540"/>
        <end position="562"/>
    </location>
</feature>
<keyword evidence="4 8" id="KW-0812">Transmembrane</keyword>
<dbReference type="GO" id="GO:0005886">
    <property type="term" value="C:plasma membrane"/>
    <property type="evidence" value="ECO:0007669"/>
    <property type="project" value="UniProtKB-SubCell"/>
</dbReference>
<keyword evidence="5 8" id="KW-1133">Transmembrane helix</keyword>